<gene>
    <name evidence="1" type="ORF">PSQ39_15970</name>
</gene>
<protein>
    <submittedName>
        <fullName evidence="1">Phosphohydrolase</fullName>
    </submittedName>
</protein>
<evidence type="ECO:0000313" key="2">
    <source>
        <dbReference type="Proteomes" id="UP001528672"/>
    </source>
</evidence>
<sequence length="405" mass="44224">MKLVKLDLETIPLGYPLPFVLRSSTGVLLAQKGYVVQSKEELQAMAMRGLNLCVDTDESGDSHRAYVSKLHAMVREGKTLGTIASTQFITDGKGPESTAPTITDASRRPNWHDIQVRANGVLRNPDSSGFMTRLFQLHADLMLLKDRQPDATLFALMHLSATETRMYSATHAMLVSVVCMLAARQVLNWTEDQVSCLGKAALTMNISMTEMQDQLAQQAQPLTNLQVQTIDNHSAESVALLKKLGVEEPDWLEAVAHHHDRKPGPLAPRPIAQQMARLIQRADIFGARMAPRATRSPLPSTAAMQGSYFDEEKKVDEAGAALIKAVGMYAPGSYVKLASGEIAVVTKRGQTPSTPRVAVLINRQGMATAEPTARDTAQANFKVLSGVPVKDVKTHLPLERLLTLM</sequence>
<dbReference type="SUPFAM" id="SSF109604">
    <property type="entry name" value="HD-domain/PDEase-like"/>
    <property type="match status" value="1"/>
</dbReference>
<comment type="caution">
    <text evidence="1">The sequence shown here is derived from an EMBL/GenBank/DDBJ whole genome shotgun (WGS) entry which is preliminary data.</text>
</comment>
<dbReference type="Gene3D" id="1.10.3210.10">
    <property type="entry name" value="Hypothetical protein af1432"/>
    <property type="match status" value="1"/>
</dbReference>
<organism evidence="1 2">
    <name type="scientific">Curvibacter microcysteis</name>
    <dbReference type="NCBI Taxonomy" id="3026419"/>
    <lineage>
        <taxon>Bacteria</taxon>
        <taxon>Pseudomonadati</taxon>
        <taxon>Pseudomonadota</taxon>
        <taxon>Betaproteobacteria</taxon>
        <taxon>Burkholderiales</taxon>
        <taxon>Comamonadaceae</taxon>
        <taxon>Curvibacter</taxon>
    </lineage>
</organism>
<accession>A0ABT5MLT6</accession>
<dbReference type="RefSeq" id="WP_273927830.1">
    <property type="nucleotide sequence ID" value="NZ_JAQSIO010000006.1"/>
</dbReference>
<dbReference type="EMBL" id="JAQSIO010000006">
    <property type="protein sequence ID" value="MDD0816136.1"/>
    <property type="molecule type" value="Genomic_DNA"/>
</dbReference>
<reference evidence="1 2" key="1">
    <citation type="submission" date="2023-02" db="EMBL/GenBank/DDBJ databases">
        <title>Bacterial whole genome sequence for Curvibacter sp. HBC28.</title>
        <authorList>
            <person name="Le V."/>
            <person name="Ko S.-R."/>
            <person name="Ahn C.-Y."/>
            <person name="Oh H.-M."/>
        </authorList>
    </citation>
    <scope>NUCLEOTIDE SEQUENCE [LARGE SCALE GENOMIC DNA]</scope>
    <source>
        <strain evidence="1 2">HBC28</strain>
    </source>
</reference>
<proteinExistence type="predicted"/>
<evidence type="ECO:0000313" key="1">
    <source>
        <dbReference type="EMBL" id="MDD0816136.1"/>
    </source>
</evidence>
<keyword evidence="2" id="KW-1185">Reference proteome</keyword>
<dbReference type="Proteomes" id="UP001528672">
    <property type="component" value="Unassembled WGS sequence"/>
</dbReference>
<name>A0ABT5MLT6_9BURK</name>